<name>A0AB34JSW8_PRYPA</name>
<reference evidence="3 4" key="1">
    <citation type="journal article" date="2024" name="Science">
        <title>Giant polyketide synthase enzymes in the biosynthesis of giant marine polyether toxins.</title>
        <authorList>
            <person name="Fallon T.R."/>
            <person name="Shende V.V."/>
            <person name="Wierzbicki I.H."/>
            <person name="Pendleton A.L."/>
            <person name="Watervoot N.F."/>
            <person name="Auber R.P."/>
            <person name="Gonzalez D.J."/>
            <person name="Wisecaver J.H."/>
            <person name="Moore B.S."/>
        </authorList>
    </citation>
    <scope>NUCLEOTIDE SEQUENCE [LARGE SCALE GENOMIC DNA]</scope>
    <source>
        <strain evidence="3 4">12B1</strain>
    </source>
</reference>
<evidence type="ECO:0000256" key="1">
    <source>
        <dbReference type="SAM" id="Coils"/>
    </source>
</evidence>
<sequence length="295" mass="33527">MSVARSVLEAQDRLERQLIELESFRHELSVLYTQKDAELRASQDNLSQLHEHALSLSNDFSSATRQIGKLEERLADQAHKLREGEVVQSSLQKELALVEAKYSELQSTLRRVESERNKEAERDKILYRSVAEAERRCKECTERERQMRVVLERHAREGALAAAAVQSFKDDAEARLEENVQLRLLCQRLGATPVELQRARKSRGTRETALEPASSQARQVAPKATMSVASTTTRESDIRMGRPWLRNELVDKDHEDCVTSNTLGDISGAKLEPLSSYANLQERLNNIRAKFAEAF</sequence>
<dbReference type="EMBL" id="JBGBPQ010000005">
    <property type="protein sequence ID" value="KAL1523726.1"/>
    <property type="molecule type" value="Genomic_DNA"/>
</dbReference>
<organism evidence="3 4">
    <name type="scientific">Prymnesium parvum</name>
    <name type="common">Toxic golden alga</name>
    <dbReference type="NCBI Taxonomy" id="97485"/>
    <lineage>
        <taxon>Eukaryota</taxon>
        <taxon>Haptista</taxon>
        <taxon>Haptophyta</taxon>
        <taxon>Prymnesiophyceae</taxon>
        <taxon>Prymnesiales</taxon>
        <taxon>Prymnesiaceae</taxon>
        <taxon>Prymnesium</taxon>
    </lineage>
</organism>
<proteinExistence type="predicted"/>
<keyword evidence="1" id="KW-0175">Coiled coil</keyword>
<evidence type="ECO:0000313" key="3">
    <source>
        <dbReference type="EMBL" id="KAL1523726.1"/>
    </source>
</evidence>
<dbReference type="Proteomes" id="UP001515480">
    <property type="component" value="Unassembled WGS sequence"/>
</dbReference>
<feature type="coiled-coil region" evidence="1">
    <location>
        <begin position="88"/>
        <end position="122"/>
    </location>
</feature>
<comment type="caution">
    <text evidence="3">The sequence shown here is derived from an EMBL/GenBank/DDBJ whole genome shotgun (WGS) entry which is preliminary data.</text>
</comment>
<evidence type="ECO:0000256" key="2">
    <source>
        <dbReference type="SAM" id="MobiDB-lite"/>
    </source>
</evidence>
<gene>
    <name evidence="3" type="ORF">AB1Y20_018656</name>
</gene>
<protein>
    <recommendedName>
        <fullName evidence="5">Cilia- and flagella-associated protein 157</fullName>
    </recommendedName>
</protein>
<keyword evidence="4" id="KW-1185">Reference proteome</keyword>
<evidence type="ECO:0000313" key="4">
    <source>
        <dbReference type="Proteomes" id="UP001515480"/>
    </source>
</evidence>
<feature type="region of interest" description="Disordered" evidence="2">
    <location>
        <begin position="198"/>
        <end position="236"/>
    </location>
</feature>
<dbReference type="AlphaFoldDB" id="A0AB34JSW8"/>
<evidence type="ECO:0008006" key="5">
    <source>
        <dbReference type="Google" id="ProtNLM"/>
    </source>
</evidence>
<accession>A0AB34JSW8</accession>